<keyword evidence="3" id="KW-1185">Reference proteome</keyword>
<sequence>MSAFLFFEVKYFHLVFENHEIIYAEGAETESLLLSPSVLLNQTPEGRQEIQDLFGDQIGQPGESMPAAAFIPKTYEQRMIIRQLAA</sequence>
<proteinExistence type="predicted"/>
<dbReference type="AlphaFoldDB" id="A0A8J7IXN1"/>
<comment type="caution">
    <text evidence="2">The sequence shown here is derived from an EMBL/GenBank/DDBJ whole genome shotgun (WGS) entry which is preliminary data.</text>
</comment>
<dbReference type="InterPro" id="IPR028992">
    <property type="entry name" value="Hedgehog/Intein_dom"/>
</dbReference>
<accession>A0A8J7IXN1</accession>
<feature type="domain" description="Hedgehog/Intein (Hint)" evidence="1">
    <location>
        <begin position="8"/>
        <end position="33"/>
    </location>
</feature>
<name>A0A8J7IXN1_9RHOB</name>
<evidence type="ECO:0000313" key="2">
    <source>
        <dbReference type="EMBL" id="MBI1494778.1"/>
    </source>
</evidence>
<dbReference type="Pfam" id="PF13403">
    <property type="entry name" value="Hint_2"/>
    <property type="match status" value="1"/>
</dbReference>
<protein>
    <submittedName>
        <fullName evidence="2">Hint domain-containing protein</fullName>
    </submittedName>
</protein>
<evidence type="ECO:0000313" key="3">
    <source>
        <dbReference type="Proteomes" id="UP000640583"/>
    </source>
</evidence>
<dbReference type="Proteomes" id="UP000640583">
    <property type="component" value="Unassembled WGS sequence"/>
</dbReference>
<reference evidence="2" key="1">
    <citation type="submission" date="2020-10" db="EMBL/GenBank/DDBJ databases">
        <title>Paenihalocynthiibacter styelae gen. nov., sp. nov., isolated from stalked sea squirt Styela clava.</title>
        <authorList>
            <person name="Kim Y.-O."/>
            <person name="Yoon J.-H."/>
        </authorList>
    </citation>
    <scope>NUCLEOTIDE SEQUENCE</scope>
    <source>
        <strain evidence="2">MYP1-1</strain>
    </source>
</reference>
<gene>
    <name evidence="2" type="ORF">H1D41_14115</name>
</gene>
<dbReference type="RefSeq" id="WP_228849523.1">
    <property type="nucleotide sequence ID" value="NZ_JADCKQ010000011.1"/>
</dbReference>
<evidence type="ECO:0000259" key="1">
    <source>
        <dbReference type="Pfam" id="PF13403"/>
    </source>
</evidence>
<organism evidence="2 3">
    <name type="scientific">Halocynthiibacter styelae</name>
    <dbReference type="NCBI Taxonomy" id="2761955"/>
    <lineage>
        <taxon>Bacteria</taxon>
        <taxon>Pseudomonadati</taxon>
        <taxon>Pseudomonadota</taxon>
        <taxon>Alphaproteobacteria</taxon>
        <taxon>Rhodobacterales</taxon>
        <taxon>Paracoccaceae</taxon>
        <taxon>Halocynthiibacter</taxon>
    </lineage>
</organism>
<dbReference type="EMBL" id="JADCKQ010000011">
    <property type="protein sequence ID" value="MBI1494778.1"/>
    <property type="molecule type" value="Genomic_DNA"/>
</dbReference>